<name>A0A0N4VNK2_ENTVE</name>
<accession>A0A0N4VNK2</accession>
<reference evidence="3" key="1">
    <citation type="submission" date="2017-02" db="UniProtKB">
        <authorList>
            <consortium name="WormBaseParasite"/>
        </authorList>
    </citation>
    <scope>IDENTIFICATION</scope>
</reference>
<dbReference type="EMBL" id="UXUI01012619">
    <property type="protein sequence ID" value="VDD96997.1"/>
    <property type="molecule type" value="Genomic_DNA"/>
</dbReference>
<dbReference type="WBParaSite" id="EVEC_0001257001-mRNA-1">
    <property type="protein sequence ID" value="EVEC_0001257001-mRNA-1"/>
    <property type="gene ID" value="EVEC_0001257001"/>
</dbReference>
<evidence type="ECO:0000313" key="3">
    <source>
        <dbReference type="WBParaSite" id="EVEC_0001257001-mRNA-1"/>
    </source>
</evidence>
<sequence>MIKYLKERREKYGIWVVGIVNDPALSNRLFFQRAVTSAEASATAKEGGAHYWEVIPDGKTARSPLVYNQIIMEIISTLGDFEVSAIPKKIPLEVNKEEIKRKVFRSCEHLTLINAQM</sequence>
<organism evidence="3">
    <name type="scientific">Enterobius vermicularis</name>
    <name type="common">Human pinworm</name>
    <dbReference type="NCBI Taxonomy" id="51028"/>
    <lineage>
        <taxon>Eukaryota</taxon>
        <taxon>Metazoa</taxon>
        <taxon>Ecdysozoa</taxon>
        <taxon>Nematoda</taxon>
        <taxon>Chromadorea</taxon>
        <taxon>Rhabditida</taxon>
        <taxon>Spirurina</taxon>
        <taxon>Oxyuridomorpha</taxon>
        <taxon>Oxyuroidea</taxon>
        <taxon>Oxyuridae</taxon>
        <taxon>Enterobius</taxon>
    </lineage>
</organism>
<keyword evidence="2" id="KW-1185">Reference proteome</keyword>
<protein>
    <submittedName>
        <fullName evidence="3">HDGE_amylase domain-containing protein</fullName>
    </submittedName>
</protein>
<dbReference type="Proteomes" id="UP000274131">
    <property type="component" value="Unassembled WGS sequence"/>
</dbReference>
<reference evidence="1 2" key="2">
    <citation type="submission" date="2018-10" db="EMBL/GenBank/DDBJ databases">
        <authorList>
            <consortium name="Pathogen Informatics"/>
        </authorList>
    </citation>
    <scope>NUCLEOTIDE SEQUENCE [LARGE SCALE GENOMIC DNA]</scope>
</reference>
<gene>
    <name evidence="1" type="ORF">EVEC_LOCUS11748</name>
</gene>
<evidence type="ECO:0000313" key="1">
    <source>
        <dbReference type="EMBL" id="VDD96997.1"/>
    </source>
</evidence>
<dbReference type="AlphaFoldDB" id="A0A0N4VNK2"/>
<evidence type="ECO:0000313" key="2">
    <source>
        <dbReference type="Proteomes" id="UP000274131"/>
    </source>
</evidence>
<proteinExistence type="predicted"/>
<dbReference type="OrthoDB" id="5776623at2759"/>